<dbReference type="AlphaFoldDB" id="A0A0C1C3A8"/>
<reference evidence="2 3" key="1">
    <citation type="submission" date="2014-11" db="EMBL/GenBank/DDBJ databases">
        <title>Genomics derived discovery of secondary metabolites biosynthetic gene clusters in Aspergillus ustus.</title>
        <authorList>
            <person name="Pi B."/>
            <person name="Dai F."/>
            <person name="Song X."/>
            <person name="Zhu C."/>
            <person name="Li H."/>
            <person name="Yu D."/>
        </authorList>
    </citation>
    <scope>NUCLEOTIDE SEQUENCE [LARGE SCALE GENOMIC DNA]</scope>
    <source>
        <strain evidence="2 3">3.3904</strain>
    </source>
</reference>
<name>A0A0C1C3A8_ASPUT</name>
<sequence length="151" mass="15921">MSSSHTSDQNADPLFLQETIKYVLVGPLGGRKRGGRIGPLCIAAVGTRGGVGRVGKSGLYSSEEEEEDGEKEEEKGMTLFERIVQLRVGEALLFAPSAIVGVRDGVGDDQDGGGGGEQGQEAGFERWGGRSLKITVRARLTEDGGKSILSQ</sequence>
<organism evidence="2 3">
    <name type="scientific">Aspergillus ustus</name>
    <dbReference type="NCBI Taxonomy" id="40382"/>
    <lineage>
        <taxon>Eukaryota</taxon>
        <taxon>Fungi</taxon>
        <taxon>Dikarya</taxon>
        <taxon>Ascomycota</taxon>
        <taxon>Pezizomycotina</taxon>
        <taxon>Eurotiomycetes</taxon>
        <taxon>Eurotiomycetidae</taxon>
        <taxon>Eurotiales</taxon>
        <taxon>Aspergillaceae</taxon>
        <taxon>Aspergillus</taxon>
        <taxon>Aspergillus subgen. Nidulantes</taxon>
    </lineage>
</organism>
<comment type="caution">
    <text evidence="2">The sequence shown here is derived from an EMBL/GenBank/DDBJ whole genome shotgun (WGS) entry which is preliminary data.</text>
</comment>
<protein>
    <submittedName>
        <fullName evidence="2">Uncharacterized protein</fullName>
    </submittedName>
</protein>
<accession>A0A0C1C3A8</accession>
<evidence type="ECO:0000313" key="3">
    <source>
        <dbReference type="Proteomes" id="UP000053475"/>
    </source>
</evidence>
<evidence type="ECO:0000256" key="1">
    <source>
        <dbReference type="SAM" id="MobiDB-lite"/>
    </source>
</evidence>
<feature type="compositionally biased region" description="Acidic residues" evidence="1">
    <location>
        <begin position="62"/>
        <end position="71"/>
    </location>
</feature>
<feature type="region of interest" description="Disordered" evidence="1">
    <location>
        <begin position="105"/>
        <end position="127"/>
    </location>
</feature>
<dbReference type="Proteomes" id="UP000053475">
    <property type="component" value="Unassembled WGS sequence"/>
</dbReference>
<keyword evidence="3" id="KW-1185">Reference proteome</keyword>
<gene>
    <name evidence="2" type="ORF">HK57_00709</name>
</gene>
<dbReference type="EMBL" id="JOMC01000121">
    <property type="protein sequence ID" value="KIA75520.1"/>
    <property type="molecule type" value="Genomic_DNA"/>
</dbReference>
<proteinExistence type="predicted"/>
<evidence type="ECO:0000313" key="2">
    <source>
        <dbReference type="EMBL" id="KIA75520.1"/>
    </source>
</evidence>
<feature type="region of interest" description="Disordered" evidence="1">
    <location>
        <begin position="54"/>
        <end position="74"/>
    </location>
</feature>